<evidence type="ECO:0000256" key="3">
    <source>
        <dbReference type="ARBA" id="ARBA00023052"/>
    </source>
</evidence>
<protein>
    <recommendedName>
        <fullName evidence="4">Dehydrogenase E1 component domain-containing protein</fullName>
    </recommendedName>
</protein>
<evidence type="ECO:0000256" key="2">
    <source>
        <dbReference type="ARBA" id="ARBA00023002"/>
    </source>
</evidence>
<dbReference type="PANTHER" id="PTHR11516:SF60">
    <property type="entry name" value="PYRUVATE DEHYDROGENASE E1 COMPONENT SUBUNIT ALPHA"/>
    <property type="match status" value="1"/>
</dbReference>
<evidence type="ECO:0000259" key="4">
    <source>
        <dbReference type="Pfam" id="PF00676"/>
    </source>
</evidence>
<dbReference type="GO" id="GO:0004739">
    <property type="term" value="F:pyruvate dehydrogenase (acetyl-transferring) activity"/>
    <property type="evidence" value="ECO:0007669"/>
    <property type="project" value="TreeGrafter"/>
</dbReference>
<keyword evidence="3" id="KW-0786">Thiamine pyrophosphate</keyword>
<dbReference type="PANTHER" id="PTHR11516">
    <property type="entry name" value="PYRUVATE DEHYDROGENASE E1 COMPONENT, ALPHA SUBUNIT BACTERIAL AND ORGANELLAR"/>
    <property type="match status" value="1"/>
</dbReference>
<proteinExistence type="predicted"/>
<dbReference type="SUPFAM" id="SSF52518">
    <property type="entry name" value="Thiamin diphosphate-binding fold (THDP-binding)"/>
    <property type="match status" value="1"/>
</dbReference>
<name>A0A7T0BRV3_9BACT</name>
<feature type="domain" description="Dehydrogenase E1 component" evidence="4">
    <location>
        <begin position="55"/>
        <end position="134"/>
    </location>
</feature>
<evidence type="ECO:0000313" key="6">
    <source>
        <dbReference type="Proteomes" id="UP000594451"/>
    </source>
</evidence>
<dbReference type="InterPro" id="IPR050642">
    <property type="entry name" value="PDH_E1_Alpha_Subunit"/>
</dbReference>
<gene>
    <name evidence="5" type="ORF">E5P55_00650</name>
</gene>
<reference evidence="5 6" key="1">
    <citation type="journal article" date="2020" name="Sci. Rep.">
        <title>Morphology, ultrastructure, genomics, and phylogeny of Euplotes vanleeuwenhoeki sp. nov. and its ultra-reduced endosymbiont Candidatus Pinguicoccus supinus sp. nov.</title>
        <authorList>
            <person name="Serra V."/>
            <person name="Gammuto L."/>
            <person name="Nitla V."/>
            <person name="Castelli M."/>
            <person name="Lanzoni O."/>
            <person name="Sassera D."/>
            <person name="Bandi C."/>
            <person name="Sandeep B.V."/>
            <person name="Verni F."/>
            <person name="Modeo L."/>
            <person name="Petroni G."/>
        </authorList>
    </citation>
    <scope>NUCLEOTIDE SEQUENCE [LARGE SCALE GENOMIC DNA]</scope>
    <source>
        <strain evidence="5 6">KKR18_Esm</strain>
    </source>
</reference>
<comment type="cofactor">
    <cofactor evidence="1">
        <name>thiamine diphosphate</name>
        <dbReference type="ChEBI" id="CHEBI:58937"/>
    </cofactor>
</comment>
<dbReference type="Proteomes" id="UP000594451">
    <property type="component" value="Chromosome"/>
</dbReference>
<dbReference type="Gene3D" id="3.40.50.970">
    <property type="match status" value="1"/>
</dbReference>
<keyword evidence="6" id="KW-1185">Reference proteome</keyword>
<dbReference type="AlphaFoldDB" id="A0A7T0BRV3"/>
<dbReference type="KEGG" id="psup:E5P55_00650"/>
<accession>A0A7T0BRV3</accession>
<evidence type="ECO:0000256" key="1">
    <source>
        <dbReference type="ARBA" id="ARBA00001964"/>
    </source>
</evidence>
<sequence>MGTLQINSCVNKILSKRAKEFKMQWGFLKEGFDLFKVRDITFKFIYNIRLGLPAGVLEVHTYRYKGHSMSDPDKTYRSKIEVNLYKNNYDPISFYKNYLLNKNIFSSTTLENCLLNIKNIILNSSTTADLSSYPNVRSIFDDIY</sequence>
<dbReference type="GO" id="GO:0006086">
    <property type="term" value="P:pyruvate decarboxylation to acetyl-CoA"/>
    <property type="evidence" value="ECO:0007669"/>
    <property type="project" value="TreeGrafter"/>
</dbReference>
<dbReference type="InterPro" id="IPR001017">
    <property type="entry name" value="DH_E1"/>
</dbReference>
<organism evidence="5 6">
    <name type="scientific">Candidatus Pinguicoccus supinus</name>
    <dbReference type="NCBI Taxonomy" id="2529394"/>
    <lineage>
        <taxon>Bacteria</taxon>
        <taxon>Pseudomonadati</taxon>
        <taxon>Verrucomicrobiota</taxon>
        <taxon>Candidatus Pinguicoccus</taxon>
    </lineage>
</organism>
<evidence type="ECO:0000313" key="5">
    <source>
        <dbReference type="EMBL" id="QPJ58481.1"/>
    </source>
</evidence>
<dbReference type="Pfam" id="PF00676">
    <property type="entry name" value="E1_dh"/>
    <property type="match status" value="1"/>
</dbReference>
<dbReference type="InterPro" id="IPR029061">
    <property type="entry name" value="THDP-binding"/>
</dbReference>
<dbReference type="EMBL" id="CP039370">
    <property type="protein sequence ID" value="QPJ58481.1"/>
    <property type="molecule type" value="Genomic_DNA"/>
</dbReference>
<keyword evidence="2" id="KW-0560">Oxidoreductase</keyword>